<evidence type="ECO:0000256" key="7">
    <source>
        <dbReference type="ARBA" id="ARBA00022771"/>
    </source>
</evidence>
<dbReference type="PROSITE" id="PS50158">
    <property type="entry name" value="ZF_CCHC"/>
    <property type="match status" value="1"/>
</dbReference>
<keyword evidence="2" id="KW-0963">Cytoplasm</keyword>
<evidence type="ECO:0000259" key="11">
    <source>
        <dbReference type="PROSITE" id="PS50158"/>
    </source>
</evidence>
<feature type="domain" description="GRF-type" evidence="13">
    <location>
        <begin position="22"/>
        <end position="64"/>
    </location>
</feature>
<dbReference type="PANTHER" id="PTHR13493">
    <property type="entry name" value="ZINC FINGER CCHC DOMAIN-CONTAINING"/>
    <property type="match status" value="1"/>
</dbReference>
<evidence type="ECO:0000256" key="8">
    <source>
        <dbReference type="ARBA" id="ARBA00022833"/>
    </source>
</evidence>
<evidence type="ECO:0000256" key="4">
    <source>
        <dbReference type="ARBA" id="ARBA00022679"/>
    </source>
</evidence>
<feature type="region of interest" description="Disordered" evidence="10">
    <location>
        <begin position="441"/>
        <end position="475"/>
    </location>
</feature>
<dbReference type="PANTHER" id="PTHR13493:SF3">
    <property type="entry name" value="RRNA N6-ADENOSINE-METHYLTRANSFERASE ZCCHC4"/>
    <property type="match status" value="1"/>
</dbReference>
<dbReference type="Proteomes" id="UP000678393">
    <property type="component" value="Unassembled WGS sequence"/>
</dbReference>
<evidence type="ECO:0000256" key="3">
    <source>
        <dbReference type="ARBA" id="ARBA00022603"/>
    </source>
</evidence>
<proteinExistence type="predicted"/>
<sequence length="475" mass="54689">MAANRANVELVPVPTETESPACPHGPTLLFERFDQASKKPRQFYACSAFRDQKACSFFQWANQNPEISSLSTRSIVAPPYCHKHLRKRYFEFKKLSRELRSVCCTCGLLLLQEESSQHLSQKHSLRHQVGLKELKHPTSLFQPLDDNKTYAQYLFAKSTVSFLIDTVERLGYTHILCVGAPRIHEEVQFCKKSGRNVTSLLLDLDERYAQVYPPSLYIKYNMFNQHFFETRSKSRLLKFLSEGGSRVVMVTDPPFGGMVEALVATFTKLSDMWVTSAAKQSSDLANVKGKLLPLIWFFPYFMENRITSQLPEMSMLDYKVDYENHVLFNNQHKKKGSPVRIFTNIAQTEFSLPQDQGYWFCKSCQRFSSKENWHCSECGACTSKDGTRYVHCDMCMRCVKPSRVHCFTCQMCQLKDHTCGQMNSSGCHICGEPDHKRRDCPRRPQTEMATIGQKRDLKRKANSAGTKHQKKARRI</sequence>
<dbReference type="EMBL" id="CAJHNH020002724">
    <property type="protein sequence ID" value="CAG5127551.1"/>
    <property type="molecule type" value="Genomic_DNA"/>
</dbReference>
<name>A0A8S3ZLE1_9EUPU</name>
<dbReference type="InterPro" id="IPR039846">
    <property type="entry name" value="ZCCHC4"/>
</dbReference>
<keyword evidence="15" id="KW-1185">Reference proteome</keyword>
<keyword evidence="8" id="KW-0862">Zinc</keyword>
<dbReference type="GO" id="GO:0008988">
    <property type="term" value="F:rRNA (adenine-N6-)-methyltransferase activity"/>
    <property type="evidence" value="ECO:0007669"/>
    <property type="project" value="InterPro"/>
</dbReference>
<comment type="caution">
    <text evidence="14">The sequence shown here is derived from an EMBL/GenBank/DDBJ whole genome shotgun (WGS) entry which is preliminary data.</text>
</comment>
<dbReference type="PROSITE" id="PS51270">
    <property type="entry name" value="ZF_CTCHY"/>
    <property type="match status" value="1"/>
</dbReference>
<protein>
    <recommendedName>
        <fullName evidence="16">Zinc finger CCHC domain-containing protein 4</fullName>
    </recommendedName>
</protein>
<dbReference type="PROSITE" id="PS50216">
    <property type="entry name" value="DHHC"/>
    <property type="match status" value="1"/>
</dbReference>
<dbReference type="Pfam" id="PF10237">
    <property type="entry name" value="N6-adenineMlase"/>
    <property type="match status" value="1"/>
</dbReference>
<dbReference type="GO" id="GO:0005730">
    <property type="term" value="C:nucleolus"/>
    <property type="evidence" value="ECO:0007669"/>
    <property type="project" value="TreeGrafter"/>
</dbReference>
<evidence type="ECO:0008006" key="16">
    <source>
        <dbReference type="Google" id="ProtNLM"/>
    </source>
</evidence>
<evidence type="ECO:0000256" key="6">
    <source>
        <dbReference type="ARBA" id="ARBA00022723"/>
    </source>
</evidence>
<evidence type="ECO:0000256" key="9">
    <source>
        <dbReference type="PROSITE-ProRule" id="PRU00047"/>
    </source>
</evidence>
<keyword evidence="7 9" id="KW-0863">Zinc-finger</keyword>
<comment type="subcellular location">
    <subcellularLocation>
        <location evidence="1">Cytoplasm</location>
    </subcellularLocation>
</comment>
<keyword evidence="3" id="KW-0489">Methyltransferase</keyword>
<feature type="domain" description="CTCHY-type" evidence="12">
    <location>
        <begin position="356"/>
        <end position="417"/>
    </location>
</feature>
<dbReference type="GO" id="GO:0008270">
    <property type="term" value="F:zinc ion binding"/>
    <property type="evidence" value="ECO:0007669"/>
    <property type="project" value="UniProtKB-KW"/>
</dbReference>
<dbReference type="GO" id="GO:0005737">
    <property type="term" value="C:cytoplasm"/>
    <property type="evidence" value="ECO:0007669"/>
    <property type="project" value="UniProtKB-SubCell"/>
</dbReference>
<reference evidence="14" key="1">
    <citation type="submission" date="2021-04" db="EMBL/GenBank/DDBJ databases">
        <authorList>
            <consortium name="Molecular Ecology Group"/>
        </authorList>
    </citation>
    <scope>NUCLEOTIDE SEQUENCE</scope>
</reference>
<evidence type="ECO:0000256" key="2">
    <source>
        <dbReference type="ARBA" id="ARBA00022490"/>
    </source>
</evidence>
<feature type="compositionally biased region" description="Basic residues" evidence="10">
    <location>
        <begin position="456"/>
        <end position="475"/>
    </location>
</feature>
<keyword evidence="4" id="KW-0808">Transferase</keyword>
<dbReference type="Pfam" id="PF06839">
    <property type="entry name" value="Zn_ribbon_GRF"/>
    <property type="match status" value="1"/>
</dbReference>
<dbReference type="InterPro" id="IPR010666">
    <property type="entry name" value="Znf_GRF"/>
</dbReference>
<evidence type="ECO:0000313" key="14">
    <source>
        <dbReference type="EMBL" id="CAG5127551.1"/>
    </source>
</evidence>
<evidence type="ECO:0000256" key="10">
    <source>
        <dbReference type="SAM" id="MobiDB-lite"/>
    </source>
</evidence>
<dbReference type="InterPro" id="IPR041370">
    <property type="entry name" value="Mlase_EEF1AKMT1/ZCCHC4"/>
</dbReference>
<evidence type="ECO:0000256" key="1">
    <source>
        <dbReference type="ARBA" id="ARBA00004496"/>
    </source>
</evidence>
<gene>
    <name evidence="14" type="ORF">CUNI_LOCUS13109</name>
</gene>
<keyword evidence="5" id="KW-0949">S-adenosyl-L-methionine</keyword>
<dbReference type="GO" id="GO:0003676">
    <property type="term" value="F:nucleic acid binding"/>
    <property type="evidence" value="ECO:0007669"/>
    <property type="project" value="InterPro"/>
</dbReference>
<organism evidence="14 15">
    <name type="scientific">Candidula unifasciata</name>
    <dbReference type="NCBI Taxonomy" id="100452"/>
    <lineage>
        <taxon>Eukaryota</taxon>
        <taxon>Metazoa</taxon>
        <taxon>Spiralia</taxon>
        <taxon>Lophotrochozoa</taxon>
        <taxon>Mollusca</taxon>
        <taxon>Gastropoda</taxon>
        <taxon>Heterobranchia</taxon>
        <taxon>Euthyneura</taxon>
        <taxon>Panpulmonata</taxon>
        <taxon>Eupulmonata</taxon>
        <taxon>Stylommatophora</taxon>
        <taxon>Helicina</taxon>
        <taxon>Helicoidea</taxon>
        <taxon>Geomitridae</taxon>
        <taxon>Candidula</taxon>
    </lineage>
</organism>
<dbReference type="InterPro" id="IPR001878">
    <property type="entry name" value="Znf_CCHC"/>
</dbReference>
<dbReference type="InterPro" id="IPR037275">
    <property type="entry name" value="Znf_CTCHY_sf"/>
</dbReference>
<evidence type="ECO:0000259" key="12">
    <source>
        <dbReference type="PROSITE" id="PS51270"/>
    </source>
</evidence>
<evidence type="ECO:0000259" key="13">
    <source>
        <dbReference type="PROSITE" id="PS51999"/>
    </source>
</evidence>
<accession>A0A8S3ZLE1</accession>
<dbReference type="SUPFAM" id="SSF161245">
    <property type="entry name" value="Zinc hairpin stack"/>
    <property type="match status" value="1"/>
</dbReference>
<dbReference type="PROSITE" id="PS51999">
    <property type="entry name" value="ZF_GRF"/>
    <property type="match status" value="1"/>
</dbReference>
<dbReference type="AlphaFoldDB" id="A0A8S3ZLE1"/>
<dbReference type="SMART" id="SM00343">
    <property type="entry name" value="ZnF_C2HC"/>
    <property type="match status" value="1"/>
</dbReference>
<evidence type="ECO:0000313" key="15">
    <source>
        <dbReference type="Proteomes" id="UP000678393"/>
    </source>
</evidence>
<feature type="domain" description="CCHC-type" evidence="11">
    <location>
        <begin position="427"/>
        <end position="442"/>
    </location>
</feature>
<evidence type="ECO:0000256" key="5">
    <source>
        <dbReference type="ARBA" id="ARBA00022691"/>
    </source>
</evidence>
<dbReference type="OrthoDB" id="431817at2759"/>
<dbReference type="InterPro" id="IPR017921">
    <property type="entry name" value="Znf_CTCHY"/>
</dbReference>
<keyword evidence="6" id="KW-0479">Metal-binding</keyword>